<evidence type="ECO:0000256" key="1">
    <source>
        <dbReference type="ARBA" id="ARBA00006738"/>
    </source>
</evidence>
<dbReference type="Proteomes" id="UP000069697">
    <property type="component" value="Unassembled WGS sequence"/>
</dbReference>
<dbReference type="RefSeq" id="WP_062833777.1">
    <property type="nucleotide sequence ID" value="NZ_BCNV01000001.1"/>
</dbReference>
<evidence type="ECO:0000313" key="3">
    <source>
        <dbReference type="EMBL" id="GAS81000.1"/>
    </source>
</evidence>
<protein>
    <recommendedName>
        <fullName evidence="2">UPF0102 protein PAHA3_1074</fullName>
    </recommendedName>
</protein>
<dbReference type="PANTHER" id="PTHR34039">
    <property type="entry name" value="UPF0102 PROTEIN YRAN"/>
    <property type="match status" value="1"/>
</dbReference>
<dbReference type="GO" id="GO:0003676">
    <property type="term" value="F:nucleic acid binding"/>
    <property type="evidence" value="ECO:0007669"/>
    <property type="project" value="InterPro"/>
</dbReference>
<dbReference type="CDD" id="cd20736">
    <property type="entry name" value="PoNe_Nuclease"/>
    <property type="match status" value="1"/>
</dbReference>
<dbReference type="NCBIfam" id="NF009150">
    <property type="entry name" value="PRK12497.1-3"/>
    <property type="match status" value="1"/>
</dbReference>
<accession>A0A124DXG5</accession>
<dbReference type="Gene3D" id="3.40.1350.10">
    <property type="match status" value="1"/>
</dbReference>
<reference evidence="4" key="2">
    <citation type="submission" date="2016-01" db="EMBL/GenBank/DDBJ databases">
        <title>Draft Genome Sequence of Paenibacillus amylolyticus Heshi-A3 that Was Isolated from Fermented Rice Bran with Aging Salted Mackerel, Which Was Named Heshiko as Traditional Fermented Seafood in Japan.</title>
        <authorList>
            <person name="Akuzawa S."/>
            <person name="Nakagawa J."/>
            <person name="Kanekatsu T."/>
            <person name="Kubota E."/>
            <person name="Ohtake R."/>
            <person name="Suzuki T."/>
            <person name="Kanesaki Y."/>
        </authorList>
    </citation>
    <scope>NUCLEOTIDE SEQUENCE [LARGE SCALE GENOMIC DNA]</scope>
    <source>
        <strain evidence="4">Heshi-A3</strain>
    </source>
</reference>
<comment type="similarity">
    <text evidence="1 2">Belongs to the UPF0102 family.</text>
</comment>
<dbReference type="InterPro" id="IPR011856">
    <property type="entry name" value="tRNA_endonuc-like_dom_sf"/>
</dbReference>
<gene>
    <name evidence="3" type="ORF">PAHA3_1074</name>
</gene>
<dbReference type="HAMAP" id="MF_00048">
    <property type="entry name" value="UPF0102"/>
    <property type="match status" value="1"/>
</dbReference>
<dbReference type="NCBIfam" id="NF009154">
    <property type="entry name" value="PRK12497.3-3"/>
    <property type="match status" value="1"/>
</dbReference>
<dbReference type="Pfam" id="PF02021">
    <property type="entry name" value="UPF0102"/>
    <property type="match status" value="1"/>
</dbReference>
<dbReference type="InterPro" id="IPR011335">
    <property type="entry name" value="Restrct_endonuc-II-like"/>
</dbReference>
<dbReference type="InterPro" id="IPR003509">
    <property type="entry name" value="UPF0102_YraN-like"/>
</dbReference>
<dbReference type="AlphaFoldDB" id="A0A124DXG5"/>
<evidence type="ECO:0000313" key="4">
    <source>
        <dbReference type="Proteomes" id="UP000069697"/>
    </source>
</evidence>
<dbReference type="PANTHER" id="PTHR34039:SF1">
    <property type="entry name" value="UPF0102 PROTEIN YRAN"/>
    <property type="match status" value="1"/>
</dbReference>
<organism evidence="3 4">
    <name type="scientific">Paenibacillus amylolyticus</name>
    <dbReference type="NCBI Taxonomy" id="1451"/>
    <lineage>
        <taxon>Bacteria</taxon>
        <taxon>Bacillati</taxon>
        <taxon>Bacillota</taxon>
        <taxon>Bacilli</taxon>
        <taxon>Bacillales</taxon>
        <taxon>Paenibacillaceae</taxon>
        <taxon>Paenibacillus</taxon>
    </lineage>
</organism>
<dbReference type="NCBIfam" id="TIGR00252">
    <property type="entry name" value="YraN family protein"/>
    <property type="match status" value="1"/>
</dbReference>
<name>A0A124DXG5_PAEAM</name>
<reference evidence="3 4" key="1">
    <citation type="journal article" date="2016" name="Genome Announc.">
        <title>Draft Genome Sequence of Paenibacillus amylolyticus Heshi-A3, Isolated from Fermented Rice Bran in a Japanese Fermented Seafood Dish.</title>
        <authorList>
            <person name="Akuzawa S."/>
            <person name="Nagaoka J."/>
            <person name="Kanekatsu M."/>
            <person name="Kubota E."/>
            <person name="Ohtake R."/>
            <person name="Suzuki T."/>
            <person name="Kanesaki Y."/>
        </authorList>
    </citation>
    <scope>NUCLEOTIDE SEQUENCE [LARGE SCALE GENOMIC DNA]</scope>
    <source>
        <strain evidence="3 4">Heshi-A3</strain>
    </source>
</reference>
<comment type="caution">
    <text evidence="3">The sequence shown here is derived from an EMBL/GenBank/DDBJ whole genome shotgun (WGS) entry which is preliminary data.</text>
</comment>
<dbReference type="SUPFAM" id="SSF52980">
    <property type="entry name" value="Restriction endonuclease-like"/>
    <property type="match status" value="1"/>
</dbReference>
<dbReference type="EMBL" id="BCNV01000001">
    <property type="protein sequence ID" value="GAS81000.1"/>
    <property type="molecule type" value="Genomic_DNA"/>
</dbReference>
<sequence length="132" mass="15150">MVEHRSGKESELRLTRQQKGRLGEEAACHWLRENDYRIIRQNWRCRSGEIDIIASSEGLIVFVEVRSRSGAAQYGTPQESVDMRKMQQVRSTASVYLQMTGEIDHQIRFDVIAVMLDRAGETVSVNHIINAF</sequence>
<proteinExistence type="inferred from homology"/>
<evidence type="ECO:0000256" key="2">
    <source>
        <dbReference type="HAMAP-Rule" id="MF_00048"/>
    </source>
</evidence>